<evidence type="ECO:0000313" key="1">
    <source>
        <dbReference type="EMBL" id="KAJ8679173.1"/>
    </source>
</evidence>
<protein>
    <submittedName>
        <fullName evidence="1">Uncharacterized protein</fullName>
    </submittedName>
</protein>
<gene>
    <name evidence="1" type="ORF">QAD02_014960</name>
</gene>
<organism evidence="1 2">
    <name type="scientific">Eretmocerus hayati</name>
    <dbReference type="NCBI Taxonomy" id="131215"/>
    <lineage>
        <taxon>Eukaryota</taxon>
        <taxon>Metazoa</taxon>
        <taxon>Ecdysozoa</taxon>
        <taxon>Arthropoda</taxon>
        <taxon>Hexapoda</taxon>
        <taxon>Insecta</taxon>
        <taxon>Pterygota</taxon>
        <taxon>Neoptera</taxon>
        <taxon>Endopterygota</taxon>
        <taxon>Hymenoptera</taxon>
        <taxon>Apocrita</taxon>
        <taxon>Proctotrupomorpha</taxon>
        <taxon>Chalcidoidea</taxon>
        <taxon>Aphelinidae</taxon>
        <taxon>Aphelininae</taxon>
        <taxon>Eretmocerus</taxon>
    </lineage>
</organism>
<keyword evidence="2" id="KW-1185">Reference proteome</keyword>
<dbReference type="Proteomes" id="UP001239111">
    <property type="component" value="Chromosome 2"/>
</dbReference>
<evidence type="ECO:0000313" key="2">
    <source>
        <dbReference type="Proteomes" id="UP001239111"/>
    </source>
</evidence>
<sequence length="308" mass="34965">MTANVVRQIFLLIILNIFSGSVTSTFNQFHPNIHLTNNPNHYIVSIQYYNFHICGGSMIRRNVVLTAGHCIYNYPIDTMTVRAGSVRFDSGGTVANVVNFVRHQNFHKDSFNRSVHDIALLKLGKSIMRGVTIIGLFMQNEIVVPGSVGTVAGWGIMDEYNRVPNMELRVIHPYVIDKRDCSREYWLWNGVSDVTICTFLPNQSTCKGDSGGPLVVDGRQAGIISWCRGCARSGFPVAYTEVSSYRNWIEQNIMQLMLAPHVVTYLNPWYTGDWQLPPAYYKAIAKKRSLDKQLQEQKDHKKTRRDAT</sequence>
<proteinExistence type="predicted"/>
<accession>A0ACC2P7U3</accession>
<reference evidence="1" key="1">
    <citation type="submission" date="2023-04" db="EMBL/GenBank/DDBJ databases">
        <title>A chromosome-level genome assembly of the parasitoid wasp Eretmocerus hayati.</title>
        <authorList>
            <person name="Zhong Y."/>
            <person name="Liu S."/>
            <person name="Liu Y."/>
        </authorList>
    </citation>
    <scope>NUCLEOTIDE SEQUENCE</scope>
    <source>
        <strain evidence="1">ZJU_SS_LIU_2023</strain>
    </source>
</reference>
<dbReference type="EMBL" id="CM056742">
    <property type="protein sequence ID" value="KAJ8679173.1"/>
    <property type="molecule type" value="Genomic_DNA"/>
</dbReference>
<name>A0ACC2P7U3_9HYME</name>
<comment type="caution">
    <text evidence="1">The sequence shown here is derived from an EMBL/GenBank/DDBJ whole genome shotgun (WGS) entry which is preliminary data.</text>
</comment>